<keyword evidence="1" id="KW-0472">Membrane</keyword>
<organism evidence="4 5">
    <name type="scientific">Stegodyphus mimosarum</name>
    <name type="common">African social velvet spider</name>
    <dbReference type="NCBI Taxonomy" id="407821"/>
    <lineage>
        <taxon>Eukaryota</taxon>
        <taxon>Metazoa</taxon>
        <taxon>Ecdysozoa</taxon>
        <taxon>Arthropoda</taxon>
        <taxon>Chelicerata</taxon>
        <taxon>Arachnida</taxon>
        <taxon>Araneae</taxon>
        <taxon>Araneomorphae</taxon>
        <taxon>Entelegynae</taxon>
        <taxon>Eresoidea</taxon>
        <taxon>Eresidae</taxon>
        <taxon>Stegodyphus</taxon>
    </lineage>
</organism>
<feature type="signal peptide" evidence="2">
    <location>
        <begin position="1"/>
        <end position="19"/>
    </location>
</feature>
<dbReference type="EMBL" id="KK115266">
    <property type="protein sequence ID" value="KFM64609.1"/>
    <property type="molecule type" value="Genomic_DNA"/>
</dbReference>
<reference evidence="4 5" key="1">
    <citation type="submission" date="2013-11" db="EMBL/GenBank/DDBJ databases">
        <title>Genome sequencing of Stegodyphus mimosarum.</title>
        <authorList>
            <person name="Bechsgaard J."/>
        </authorList>
    </citation>
    <scope>NUCLEOTIDE SEQUENCE [LARGE SCALE GENOMIC DNA]</scope>
</reference>
<dbReference type="AlphaFoldDB" id="A0A087THM0"/>
<name>A0A087THM0_STEMI</name>
<dbReference type="Proteomes" id="UP000054359">
    <property type="component" value="Unassembled WGS sequence"/>
</dbReference>
<evidence type="ECO:0000313" key="4">
    <source>
        <dbReference type="EMBL" id="KFM64609.1"/>
    </source>
</evidence>
<feature type="transmembrane region" description="Helical" evidence="1">
    <location>
        <begin position="116"/>
        <end position="137"/>
    </location>
</feature>
<feature type="non-terminal residue" evidence="4">
    <location>
        <position position="146"/>
    </location>
</feature>
<gene>
    <name evidence="4" type="ORF">X975_24647</name>
</gene>
<keyword evidence="5" id="KW-1185">Reference proteome</keyword>
<feature type="domain" description="TNFR-Cys" evidence="3">
    <location>
        <begin position="23"/>
        <end position="60"/>
    </location>
</feature>
<evidence type="ECO:0000256" key="1">
    <source>
        <dbReference type="SAM" id="Phobius"/>
    </source>
</evidence>
<accession>A0A087THM0</accession>
<keyword evidence="1" id="KW-0812">Transmembrane</keyword>
<evidence type="ECO:0000256" key="2">
    <source>
        <dbReference type="SAM" id="SignalP"/>
    </source>
</evidence>
<keyword evidence="1" id="KW-1133">Transmembrane helix</keyword>
<evidence type="ECO:0000313" key="5">
    <source>
        <dbReference type="Proteomes" id="UP000054359"/>
    </source>
</evidence>
<proteinExistence type="predicted"/>
<dbReference type="InterPro" id="IPR001368">
    <property type="entry name" value="TNFR/NGFR_Cys_rich_reg"/>
</dbReference>
<evidence type="ECO:0000259" key="3">
    <source>
        <dbReference type="PROSITE" id="PS00652"/>
    </source>
</evidence>
<sequence>MLSVLSFLVLLAPFPAVLTSKLCKDSEWYDVEQIKCRPCTICENKSREMAPCTDFMDRFCVDLTKIAITFGTNQDQGGFNSKPHKWHETEGSDNTNRLSKNEVTTVSDFANKWGSVLLIVFGLTFLCVAVAIVLMVIKRTSRWNNG</sequence>
<dbReference type="PROSITE" id="PS00652">
    <property type="entry name" value="TNFR_NGFR_1"/>
    <property type="match status" value="1"/>
</dbReference>
<protein>
    <recommendedName>
        <fullName evidence="3">TNFR-Cys domain-containing protein</fullName>
    </recommendedName>
</protein>
<feature type="chain" id="PRO_5001829646" description="TNFR-Cys domain-containing protein" evidence="2">
    <location>
        <begin position="20"/>
        <end position="146"/>
    </location>
</feature>
<keyword evidence="2" id="KW-0732">Signal</keyword>